<keyword evidence="2" id="KW-1185">Reference proteome</keyword>
<dbReference type="EMBL" id="JBHSMQ010000004">
    <property type="protein sequence ID" value="MFC5455951.1"/>
    <property type="molecule type" value="Genomic_DNA"/>
</dbReference>
<reference evidence="2" key="1">
    <citation type="journal article" date="2019" name="Int. J. Syst. Evol. Microbiol.">
        <title>The Global Catalogue of Microorganisms (GCM) 10K type strain sequencing project: providing services to taxonomists for standard genome sequencing and annotation.</title>
        <authorList>
            <consortium name="The Broad Institute Genomics Platform"/>
            <consortium name="The Broad Institute Genome Sequencing Center for Infectious Disease"/>
            <person name="Wu L."/>
            <person name="Ma J."/>
        </authorList>
    </citation>
    <scope>NUCLEOTIDE SEQUENCE [LARGE SCALE GENOMIC DNA]</scope>
    <source>
        <strain evidence="2">CGMCC 4.1469</strain>
    </source>
</reference>
<evidence type="ECO:0000313" key="2">
    <source>
        <dbReference type="Proteomes" id="UP001596052"/>
    </source>
</evidence>
<sequence length="88" mass="10293">MPLQDPYAFQLAGFSEGDVDEILADLDYLHRNSRWTHRRDQIERMIVESPVILLDFLRSVRPEVVKSAMIPRRVKELVFRSTPARQAV</sequence>
<dbReference type="Proteomes" id="UP001596052">
    <property type="component" value="Unassembled WGS sequence"/>
</dbReference>
<dbReference type="RefSeq" id="WP_377167623.1">
    <property type="nucleotide sequence ID" value="NZ_JBHSMQ010000004.1"/>
</dbReference>
<comment type="caution">
    <text evidence="1">The sequence shown here is derived from an EMBL/GenBank/DDBJ whole genome shotgun (WGS) entry which is preliminary data.</text>
</comment>
<evidence type="ECO:0000313" key="1">
    <source>
        <dbReference type="EMBL" id="MFC5455951.1"/>
    </source>
</evidence>
<gene>
    <name evidence="1" type="ORF">ACFQDI_13890</name>
</gene>
<proteinExistence type="predicted"/>
<name>A0ABW0KSH7_9BACT</name>
<accession>A0ABW0KSH7</accession>
<protein>
    <submittedName>
        <fullName evidence="1">Uncharacterized protein</fullName>
    </submittedName>
</protein>
<organism evidence="1 2">
    <name type="scientific">Prosthecobacter fluviatilis</name>
    <dbReference type="NCBI Taxonomy" id="445931"/>
    <lineage>
        <taxon>Bacteria</taxon>
        <taxon>Pseudomonadati</taxon>
        <taxon>Verrucomicrobiota</taxon>
        <taxon>Verrucomicrobiia</taxon>
        <taxon>Verrucomicrobiales</taxon>
        <taxon>Verrucomicrobiaceae</taxon>
        <taxon>Prosthecobacter</taxon>
    </lineage>
</organism>